<sequence>MTSQHPEGIALEQKAQPVPSSDKMALDLDIHGTSYRDDTNHDSVSPDASLNPPLDMSSPQYTSSTTPAVNGHTNTDARSVNAAVEVKTGELHAEPLKGDYTASVENLRLSQTSDTVENSTASDLLPPVDSAAVESSFEDLGTSTSTVPPVIETQESDMRDVAYSSDRTGAKHDPLDLSAETEVPEPVSSDARTNSQDLDLNLNSSPAVSAPPSTTTTLKTESTTNASLPQTNNLPASNMEQKDAEMVDAPAPSSTSKISREREDDNEIEPLAKRTKTEDLEAATTQLPNNGTPVQNGEPTTAATDSSPILPHQTKEISRVIRNVLKTTSGKNFRAPVSVLWPGFAEAYLQKTPNPIDLSTIDKKVKAGEYATMKDFRDDVWLLYKNCLAFNGPEHTITKTAEEVRDTILSRTADLPPEPPTAAPKAAKKQPKRSTPAVEPPAGPTSPRRASRGSGPSPAAPKSETFALDPSTSTPLIRRDSTKIEGGRPKREIHPPKNKDLTYSVRPKSKKFATELRFCEEVLNEMKKAKYSVFSAPFMIPVDPVALGIPNYFKVIKTPMDVSKVSEKLQNGHYAKAKDFETDIKLIFANCYKFNPPGNPVRDMGKAFEEVFDREWAKRDKWILDHTPAAPSPSSIVETDEEESEQEEEQEQPAATTGTTPAALRLIEEQNKLIKLMTAKKPDQALIQMQQDLVEIVQKRVMEETQTAPKKAKKGKPASSKPTKKGPPTKKGAAILSKKQGGQRQKYLGTLEKEVISAGLGSLSDEVSDVVLGLIKGDQPGVDVGDDGTLELDIDLVTTPTLWKIYDLIMRHAPEVEAMVKKQMQEKEAPRALAKPPPKKKNKPMSKVEQERKIEHLKNSVQEFERHGSGSQEPVMPTVEHHEDESSGDDDSSDSEEE</sequence>
<dbReference type="InterPro" id="IPR001487">
    <property type="entry name" value="Bromodomain"/>
</dbReference>
<dbReference type="GO" id="GO:0000785">
    <property type="term" value="C:chromatin"/>
    <property type="evidence" value="ECO:0007669"/>
    <property type="project" value="TreeGrafter"/>
</dbReference>
<feature type="compositionally biased region" description="Polar residues" evidence="3">
    <location>
        <begin position="190"/>
        <end position="203"/>
    </location>
</feature>
<feature type="region of interest" description="Disordered" evidence="3">
    <location>
        <begin position="1"/>
        <end position="74"/>
    </location>
</feature>
<protein>
    <recommendedName>
        <fullName evidence="8">Histone acetyltransferase</fullName>
    </recommendedName>
</protein>
<gene>
    <name evidence="6" type="ORF">B7463_g6572</name>
</gene>
<dbReference type="OMA" id="KMNIPHY"/>
<feature type="domain" description="NET" evidence="5">
    <location>
        <begin position="738"/>
        <end position="820"/>
    </location>
</feature>
<evidence type="ECO:0000313" key="6">
    <source>
        <dbReference type="EMBL" id="RFU29786.1"/>
    </source>
</evidence>
<dbReference type="Pfam" id="PF17035">
    <property type="entry name" value="BET"/>
    <property type="match status" value="1"/>
</dbReference>
<feature type="compositionally biased region" description="Low complexity" evidence="3">
    <location>
        <begin position="204"/>
        <end position="224"/>
    </location>
</feature>
<dbReference type="PROSITE" id="PS00633">
    <property type="entry name" value="BROMODOMAIN_1"/>
    <property type="match status" value="1"/>
</dbReference>
<feature type="region of interest" description="Disordered" evidence="3">
    <location>
        <begin position="411"/>
        <end position="503"/>
    </location>
</feature>
<dbReference type="InterPro" id="IPR038336">
    <property type="entry name" value="NET_sf"/>
</dbReference>
<dbReference type="GO" id="GO:0006338">
    <property type="term" value="P:chromatin remodeling"/>
    <property type="evidence" value="ECO:0007669"/>
    <property type="project" value="TreeGrafter"/>
</dbReference>
<dbReference type="CDD" id="cd05499">
    <property type="entry name" value="Bromo_BDF1_2_II"/>
    <property type="match status" value="1"/>
</dbReference>
<feature type="region of interest" description="Disordered" evidence="3">
    <location>
        <begin position="625"/>
        <end position="662"/>
    </location>
</feature>
<reference evidence="6 7" key="1">
    <citation type="submission" date="2018-05" db="EMBL/GenBank/DDBJ databases">
        <title>Draft genome sequence of Scytalidium lignicola DSM 105466, a ubiquitous saprotrophic fungus.</title>
        <authorList>
            <person name="Buettner E."/>
            <person name="Gebauer A.M."/>
            <person name="Hofrichter M."/>
            <person name="Liers C."/>
            <person name="Kellner H."/>
        </authorList>
    </citation>
    <scope>NUCLEOTIDE SEQUENCE [LARGE SCALE GENOMIC DNA]</scope>
    <source>
        <strain evidence="6 7">DSM 105466</strain>
    </source>
</reference>
<feature type="compositionally biased region" description="Basic and acidic residues" evidence="3">
    <location>
        <begin position="477"/>
        <end position="500"/>
    </location>
</feature>
<evidence type="ECO:0000256" key="1">
    <source>
        <dbReference type="ARBA" id="ARBA00023117"/>
    </source>
</evidence>
<accession>A0A3E2H8N0</accession>
<dbReference type="GO" id="GO:0005634">
    <property type="term" value="C:nucleus"/>
    <property type="evidence" value="ECO:0007669"/>
    <property type="project" value="TreeGrafter"/>
</dbReference>
<dbReference type="Pfam" id="PF00439">
    <property type="entry name" value="Bromodomain"/>
    <property type="match status" value="2"/>
</dbReference>
<feature type="non-terminal residue" evidence="6">
    <location>
        <position position="1"/>
    </location>
</feature>
<feature type="domain" description="Bromo" evidence="4">
    <location>
        <begin position="530"/>
        <end position="602"/>
    </location>
</feature>
<keyword evidence="1 2" id="KW-0103">Bromodomain</keyword>
<dbReference type="PANTHER" id="PTHR22880">
    <property type="entry name" value="FALZ-RELATED BROMODOMAIN-CONTAINING PROTEINS"/>
    <property type="match status" value="1"/>
</dbReference>
<proteinExistence type="predicted"/>
<dbReference type="GO" id="GO:0006355">
    <property type="term" value="P:regulation of DNA-templated transcription"/>
    <property type="evidence" value="ECO:0007669"/>
    <property type="project" value="TreeGrafter"/>
</dbReference>
<dbReference type="PROSITE" id="PS51525">
    <property type="entry name" value="NET"/>
    <property type="match status" value="1"/>
</dbReference>
<evidence type="ECO:0000313" key="7">
    <source>
        <dbReference type="Proteomes" id="UP000258309"/>
    </source>
</evidence>
<feature type="compositionally biased region" description="Acidic residues" evidence="3">
    <location>
        <begin position="638"/>
        <end position="651"/>
    </location>
</feature>
<evidence type="ECO:0008006" key="8">
    <source>
        <dbReference type="Google" id="ProtNLM"/>
    </source>
</evidence>
<dbReference type="PRINTS" id="PR00503">
    <property type="entry name" value="BROMODOMAIN"/>
</dbReference>
<dbReference type="SMART" id="SM00297">
    <property type="entry name" value="BROMO"/>
    <property type="match status" value="2"/>
</dbReference>
<feature type="compositionally biased region" description="Basic and acidic residues" evidence="3">
    <location>
        <begin position="270"/>
        <end position="279"/>
    </location>
</feature>
<feature type="compositionally biased region" description="Polar residues" evidence="3">
    <location>
        <begin position="283"/>
        <end position="307"/>
    </location>
</feature>
<dbReference type="CDD" id="cd04369">
    <property type="entry name" value="Bromodomain"/>
    <property type="match status" value="1"/>
</dbReference>
<feature type="compositionally biased region" description="Low complexity" evidence="3">
    <location>
        <begin position="445"/>
        <end position="463"/>
    </location>
</feature>
<evidence type="ECO:0000259" key="5">
    <source>
        <dbReference type="PROSITE" id="PS51525"/>
    </source>
</evidence>
<evidence type="ECO:0000256" key="3">
    <source>
        <dbReference type="SAM" id="MobiDB-lite"/>
    </source>
</evidence>
<feature type="non-terminal residue" evidence="6">
    <location>
        <position position="898"/>
    </location>
</feature>
<feature type="compositionally biased region" description="Basic and acidic residues" evidence="3">
    <location>
        <begin position="846"/>
        <end position="868"/>
    </location>
</feature>
<dbReference type="Gene3D" id="1.20.920.10">
    <property type="entry name" value="Bromodomain-like"/>
    <property type="match status" value="2"/>
</dbReference>
<feature type="compositionally biased region" description="Acidic residues" evidence="3">
    <location>
        <begin position="886"/>
        <end position="898"/>
    </location>
</feature>
<dbReference type="InterPro" id="IPR036427">
    <property type="entry name" value="Bromodomain-like_sf"/>
</dbReference>
<feature type="compositionally biased region" description="Basic residues" evidence="3">
    <location>
        <begin position="710"/>
        <end position="728"/>
    </location>
</feature>
<dbReference type="STRING" id="5539.A0A3E2H8N0"/>
<evidence type="ECO:0000259" key="4">
    <source>
        <dbReference type="PROSITE" id="PS50014"/>
    </source>
</evidence>
<dbReference type="InterPro" id="IPR018359">
    <property type="entry name" value="Bromodomain_CS"/>
</dbReference>
<dbReference type="EMBL" id="NCSJ02000118">
    <property type="protein sequence ID" value="RFU29786.1"/>
    <property type="molecule type" value="Genomic_DNA"/>
</dbReference>
<feature type="domain" description="Bromo" evidence="4">
    <location>
        <begin position="333"/>
        <end position="398"/>
    </location>
</feature>
<dbReference type="Proteomes" id="UP000258309">
    <property type="component" value="Unassembled WGS sequence"/>
</dbReference>
<feature type="compositionally biased region" description="Low complexity" evidence="3">
    <location>
        <begin position="652"/>
        <end position="662"/>
    </location>
</feature>
<dbReference type="PANTHER" id="PTHR22880:SF225">
    <property type="entry name" value="BROMODOMAIN-CONTAINING PROTEIN BET-1-RELATED"/>
    <property type="match status" value="1"/>
</dbReference>
<dbReference type="InterPro" id="IPR050935">
    <property type="entry name" value="Bromo_chromatin_reader"/>
</dbReference>
<dbReference type="AlphaFoldDB" id="A0A3E2H8N0"/>
<organism evidence="6 7">
    <name type="scientific">Scytalidium lignicola</name>
    <name type="common">Hyphomycete</name>
    <dbReference type="NCBI Taxonomy" id="5539"/>
    <lineage>
        <taxon>Eukaryota</taxon>
        <taxon>Fungi</taxon>
        <taxon>Dikarya</taxon>
        <taxon>Ascomycota</taxon>
        <taxon>Pezizomycotina</taxon>
        <taxon>Leotiomycetes</taxon>
        <taxon>Leotiomycetes incertae sedis</taxon>
        <taxon>Scytalidium</taxon>
    </lineage>
</organism>
<feature type="compositionally biased region" description="Basic and acidic residues" evidence="3">
    <location>
        <begin position="24"/>
        <end position="41"/>
    </location>
</feature>
<evidence type="ECO:0000256" key="2">
    <source>
        <dbReference type="PROSITE-ProRule" id="PRU00035"/>
    </source>
</evidence>
<dbReference type="PROSITE" id="PS50014">
    <property type="entry name" value="BROMODOMAIN_2"/>
    <property type="match status" value="2"/>
</dbReference>
<name>A0A3E2H8N0_SCYLI</name>
<feature type="region of interest" description="Disordered" evidence="3">
    <location>
        <begin position="705"/>
        <end position="741"/>
    </location>
</feature>
<feature type="region of interest" description="Disordered" evidence="3">
    <location>
        <begin position="166"/>
        <end position="308"/>
    </location>
</feature>
<feature type="compositionally biased region" description="Polar residues" evidence="3">
    <location>
        <begin position="225"/>
        <end position="239"/>
    </location>
</feature>
<keyword evidence="7" id="KW-1185">Reference proteome</keyword>
<feature type="region of interest" description="Disordered" evidence="3">
    <location>
        <begin position="823"/>
        <end position="898"/>
    </location>
</feature>
<dbReference type="Gene3D" id="1.20.1270.220">
    <property type="match status" value="1"/>
</dbReference>
<dbReference type="OrthoDB" id="784962at2759"/>
<feature type="compositionally biased region" description="Polar residues" evidence="3">
    <location>
        <begin position="57"/>
        <end position="74"/>
    </location>
</feature>
<dbReference type="InterPro" id="IPR027353">
    <property type="entry name" value="NET_dom"/>
</dbReference>
<dbReference type="SUPFAM" id="SSF47370">
    <property type="entry name" value="Bromodomain"/>
    <property type="match status" value="2"/>
</dbReference>
<comment type="caution">
    <text evidence="6">The sequence shown here is derived from an EMBL/GenBank/DDBJ whole genome shotgun (WGS) entry which is preliminary data.</text>
</comment>